<evidence type="ECO:0000313" key="2">
    <source>
        <dbReference type="EMBL" id="KAF7775040.1"/>
    </source>
</evidence>
<dbReference type="Proteomes" id="UP000016487">
    <property type="component" value="Unassembled WGS sequence"/>
</dbReference>
<gene>
    <name evidence="2" type="ORF">PCIT_a1134</name>
</gene>
<protein>
    <submittedName>
        <fullName evidence="2">Uncharacterized protein</fullName>
    </submittedName>
</protein>
<evidence type="ECO:0000313" key="3">
    <source>
        <dbReference type="Proteomes" id="UP000016487"/>
    </source>
</evidence>
<dbReference type="AlphaFoldDB" id="A0AAD4ALP8"/>
<comment type="caution">
    <text evidence="2">The sequence shown here is derived from an EMBL/GenBank/DDBJ whole genome shotgun (WGS) entry which is preliminary data.</text>
</comment>
<proteinExistence type="predicted"/>
<keyword evidence="1" id="KW-0472">Membrane</keyword>
<organism evidence="2 3">
    <name type="scientific">Pseudoalteromonas citrea</name>
    <dbReference type="NCBI Taxonomy" id="43655"/>
    <lineage>
        <taxon>Bacteria</taxon>
        <taxon>Pseudomonadati</taxon>
        <taxon>Pseudomonadota</taxon>
        <taxon>Gammaproteobacteria</taxon>
        <taxon>Alteromonadales</taxon>
        <taxon>Pseudoalteromonadaceae</taxon>
        <taxon>Pseudoalteromonas</taxon>
    </lineage>
</organism>
<reference evidence="2" key="1">
    <citation type="journal article" date="2012" name="J. Bacteriol.">
        <title>Genome sequences of type strains of seven species of the marine bacterium Pseudoalteromonas.</title>
        <authorList>
            <person name="Xie B.B."/>
            <person name="Shu Y.L."/>
            <person name="Qin Q.L."/>
            <person name="Rong J.C."/>
            <person name="Zhang X.Y."/>
            <person name="Chen X.L."/>
            <person name="Shi M."/>
            <person name="He H.L."/>
            <person name="Zhou B.C."/>
            <person name="Zhang Y.Z."/>
        </authorList>
    </citation>
    <scope>NUCLEOTIDE SEQUENCE</scope>
    <source>
        <strain evidence="2">DSM 8771</strain>
    </source>
</reference>
<sequence>MHAICKPANEIALIYMLLTIRIQGAICICLHYFKNIDDYSMDKFRKSTKTNL</sequence>
<keyword evidence="1" id="KW-1133">Transmembrane helix</keyword>
<keyword evidence="1" id="KW-0812">Transmembrane</keyword>
<name>A0AAD4ALP8_9GAMM</name>
<dbReference type="EMBL" id="AHBZ03000012">
    <property type="protein sequence ID" value="KAF7775040.1"/>
    <property type="molecule type" value="Genomic_DNA"/>
</dbReference>
<evidence type="ECO:0000256" key="1">
    <source>
        <dbReference type="SAM" id="Phobius"/>
    </source>
</evidence>
<accession>A0AAD4ALP8</accession>
<feature type="transmembrane region" description="Helical" evidence="1">
    <location>
        <begin position="12"/>
        <end position="33"/>
    </location>
</feature>
<reference evidence="2" key="2">
    <citation type="submission" date="2015-03" db="EMBL/GenBank/DDBJ databases">
        <title>Genome sequence of Pseudoalteromonas citrea.</title>
        <authorList>
            <person name="Xie B.-B."/>
            <person name="Rong J.-C."/>
            <person name="Qin Q.-L."/>
            <person name="Zhang Y.-Z."/>
        </authorList>
    </citation>
    <scope>NUCLEOTIDE SEQUENCE</scope>
    <source>
        <strain evidence="2">DSM 8771</strain>
    </source>
</reference>